<name>A0A1Q8QQ43_9FIRM</name>
<organism evidence="2 3">
    <name type="scientific">Desulfosporosinus metallidurans</name>
    <dbReference type="NCBI Taxonomy" id="1888891"/>
    <lineage>
        <taxon>Bacteria</taxon>
        <taxon>Bacillati</taxon>
        <taxon>Bacillota</taxon>
        <taxon>Clostridia</taxon>
        <taxon>Eubacteriales</taxon>
        <taxon>Desulfitobacteriaceae</taxon>
        <taxon>Desulfosporosinus</taxon>
    </lineage>
</organism>
<comment type="caution">
    <text evidence="2">The sequence shown here is derived from an EMBL/GenBank/DDBJ whole genome shotgun (WGS) entry which is preliminary data.</text>
</comment>
<proteinExistence type="predicted"/>
<reference evidence="2 3" key="1">
    <citation type="submission" date="2016-09" db="EMBL/GenBank/DDBJ databases">
        <title>Complete genome of Desulfosporosinus sp. OL.</title>
        <authorList>
            <person name="Mardanov A."/>
            <person name="Beletsky A."/>
            <person name="Panova A."/>
            <person name="Karnachuk O."/>
            <person name="Ravin N."/>
        </authorList>
    </citation>
    <scope>NUCLEOTIDE SEQUENCE [LARGE SCALE GENOMIC DNA]</scope>
    <source>
        <strain evidence="2 3">OL</strain>
    </source>
</reference>
<dbReference type="OrthoDB" id="2375806at2"/>
<protein>
    <submittedName>
        <fullName evidence="2">Uncharacterized protein</fullName>
    </submittedName>
</protein>
<dbReference type="Proteomes" id="UP000186102">
    <property type="component" value="Unassembled WGS sequence"/>
</dbReference>
<keyword evidence="3" id="KW-1185">Reference proteome</keyword>
<dbReference type="STRING" id="1888891.DSOL_3588"/>
<dbReference type="EMBL" id="MLBF01000033">
    <property type="protein sequence ID" value="OLN29412.1"/>
    <property type="molecule type" value="Genomic_DNA"/>
</dbReference>
<evidence type="ECO:0000313" key="3">
    <source>
        <dbReference type="Proteomes" id="UP000186102"/>
    </source>
</evidence>
<evidence type="ECO:0000313" key="2">
    <source>
        <dbReference type="EMBL" id="OLN29412.1"/>
    </source>
</evidence>
<sequence>MGEKNIFAYFKTEDEAKEVEKKIKDLGVIDIQIDRVNKYPLGSSDKLMNPLTGNPSSQATMTLGASSDKNTGVLSSADVSASGMSDGGQDVITGQNILLVAVVDESVYENATGIIREAGGSY</sequence>
<feature type="compositionally biased region" description="Polar residues" evidence="1">
    <location>
        <begin position="51"/>
        <end position="67"/>
    </location>
</feature>
<accession>A0A1Q8QQ43</accession>
<evidence type="ECO:0000256" key="1">
    <source>
        <dbReference type="SAM" id="MobiDB-lite"/>
    </source>
</evidence>
<dbReference type="AlphaFoldDB" id="A0A1Q8QQ43"/>
<gene>
    <name evidence="2" type="ORF">DSOL_3588</name>
</gene>
<feature type="region of interest" description="Disordered" evidence="1">
    <location>
        <begin position="44"/>
        <end position="67"/>
    </location>
</feature>
<dbReference type="RefSeq" id="WP_075366047.1">
    <property type="nucleotide sequence ID" value="NZ_MLBF01000033.1"/>
</dbReference>